<organism evidence="2 3">
    <name type="scientific">Thamnocephalis sphaerospora</name>
    <dbReference type="NCBI Taxonomy" id="78915"/>
    <lineage>
        <taxon>Eukaryota</taxon>
        <taxon>Fungi</taxon>
        <taxon>Fungi incertae sedis</taxon>
        <taxon>Zoopagomycota</taxon>
        <taxon>Zoopagomycotina</taxon>
        <taxon>Zoopagomycetes</taxon>
        <taxon>Zoopagales</taxon>
        <taxon>Sigmoideomycetaceae</taxon>
        <taxon>Thamnocephalis</taxon>
    </lineage>
</organism>
<dbReference type="Proteomes" id="UP000271241">
    <property type="component" value="Unassembled WGS sequence"/>
</dbReference>
<evidence type="ECO:0000313" key="3">
    <source>
        <dbReference type="Proteomes" id="UP000271241"/>
    </source>
</evidence>
<keyword evidence="3" id="KW-1185">Reference proteome</keyword>
<feature type="compositionally biased region" description="Basic residues" evidence="1">
    <location>
        <begin position="31"/>
        <end position="44"/>
    </location>
</feature>
<dbReference type="EMBL" id="KZ993676">
    <property type="protein sequence ID" value="RKP04505.1"/>
    <property type="molecule type" value="Genomic_DNA"/>
</dbReference>
<accession>A0A4P9XFW0</accession>
<evidence type="ECO:0000256" key="1">
    <source>
        <dbReference type="SAM" id="MobiDB-lite"/>
    </source>
</evidence>
<feature type="region of interest" description="Disordered" evidence="1">
    <location>
        <begin position="116"/>
        <end position="148"/>
    </location>
</feature>
<protein>
    <submittedName>
        <fullName evidence="2">Uncharacterized protein</fullName>
    </submittedName>
</protein>
<feature type="non-terminal residue" evidence="2">
    <location>
        <position position="380"/>
    </location>
</feature>
<gene>
    <name evidence="2" type="ORF">THASP1DRAFT_33721</name>
</gene>
<feature type="compositionally biased region" description="Low complexity" evidence="1">
    <location>
        <begin position="15"/>
        <end position="27"/>
    </location>
</feature>
<sequence length="380" mass="41690">MMMAQAELIDDGNESSSSSSSTASTASLGRRFSRSLAHRLRRTSRATTDLVDAPKKKKAPSSNHEASTSLGENSSLLGRWSTSRRRAKSRRSMSADWWQEFEREVDPALLPGAAENAASDAGADLPRPSATRMTGRQPEPPKDKPHSRFTECAPKVLATAVLHTSTVDRLTATATVKPHAQCSQQRIARSSTGGCRPHSYGGGDLFDNVYDTVLEVAARGADLDESTLRTLTPEQRQQVLRLRWRQRLQVPDMEMPSLNPVLATITWPSPFSLSQALQARRQRRKRALITERANTRAAGSLPLAVASAPVVVPLQRTSSLAAALQPAFRRRSRRKGLGDYPYGVHLLGSISEHSDDDNDEEDENDNAECESLASNITNYH</sequence>
<feature type="region of interest" description="Disordered" evidence="1">
    <location>
        <begin position="1"/>
        <end position="74"/>
    </location>
</feature>
<reference evidence="3" key="1">
    <citation type="journal article" date="2018" name="Nat. Microbiol.">
        <title>Leveraging single-cell genomics to expand the fungal tree of life.</title>
        <authorList>
            <person name="Ahrendt S.R."/>
            <person name="Quandt C.A."/>
            <person name="Ciobanu D."/>
            <person name="Clum A."/>
            <person name="Salamov A."/>
            <person name="Andreopoulos B."/>
            <person name="Cheng J.F."/>
            <person name="Woyke T."/>
            <person name="Pelin A."/>
            <person name="Henrissat B."/>
            <person name="Reynolds N.K."/>
            <person name="Benny G.L."/>
            <person name="Smith M.E."/>
            <person name="James T.Y."/>
            <person name="Grigoriev I.V."/>
        </authorList>
    </citation>
    <scope>NUCLEOTIDE SEQUENCE [LARGE SCALE GENOMIC DNA]</scope>
    <source>
        <strain evidence="3">RSA 1356</strain>
    </source>
</reference>
<dbReference type="AlphaFoldDB" id="A0A4P9XFW0"/>
<name>A0A4P9XFW0_9FUNG</name>
<proteinExistence type="predicted"/>
<feature type="region of interest" description="Disordered" evidence="1">
    <location>
        <begin position="348"/>
        <end position="380"/>
    </location>
</feature>
<evidence type="ECO:0000313" key="2">
    <source>
        <dbReference type="EMBL" id="RKP04505.1"/>
    </source>
</evidence>
<feature type="compositionally biased region" description="Polar residues" evidence="1">
    <location>
        <begin position="60"/>
        <end position="74"/>
    </location>
</feature>
<feature type="compositionally biased region" description="Basic and acidic residues" evidence="1">
    <location>
        <begin position="139"/>
        <end position="148"/>
    </location>
</feature>
<feature type="compositionally biased region" description="Acidic residues" evidence="1">
    <location>
        <begin position="354"/>
        <end position="368"/>
    </location>
</feature>